<comment type="caution">
    <text evidence="1">The sequence shown here is derived from an EMBL/GenBank/DDBJ whole genome shotgun (WGS) entry which is preliminary data.</text>
</comment>
<dbReference type="InterPro" id="IPR023214">
    <property type="entry name" value="HAD_sf"/>
</dbReference>
<dbReference type="SUPFAM" id="SSF56784">
    <property type="entry name" value="HAD-like"/>
    <property type="match status" value="1"/>
</dbReference>
<organism evidence="1 2">
    <name type="scientific">Candidatus Magasanikbacteria bacterium RIFCSPHIGHO2_01_FULL_33_34</name>
    <dbReference type="NCBI Taxonomy" id="1798671"/>
    <lineage>
        <taxon>Bacteria</taxon>
        <taxon>Candidatus Magasanikiibacteriota</taxon>
    </lineage>
</organism>
<evidence type="ECO:0000313" key="2">
    <source>
        <dbReference type="Proteomes" id="UP000177067"/>
    </source>
</evidence>
<sequence length="234" mass="27626">MIKVAIFDLDSTLIYTQKIKEYIFNFIKQISGESDRFAIQVYNDVRNDAGKITFNLINLKSKLKKSIKNFDENKWKEFEDSFNKVDKSLLIAGAEDLLKFFKGREIPIYILTLGVEDWQKIKIKFSGLEKILGVDFKNLKYTNEEDSKKGKVKEIREILKELNLENCKDILFFNDRPDETKKIMEEFPDLQVFIRREKNDKRHGDNDFIDLARDKNVIKISNDLNLIDDIKKIL</sequence>
<dbReference type="InterPro" id="IPR036412">
    <property type="entry name" value="HAD-like_sf"/>
</dbReference>
<evidence type="ECO:0008006" key="3">
    <source>
        <dbReference type="Google" id="ProtNLM"/>
    </source>
</evidence>
<dbReference type="EMBL" id="MFPS01000007">
    <property type="protein sequence ID" value="OGH59514.1"/>
    <property type="molecule type" value="Genomic_DNA"/>
</dbReference>
<dbReference type="AlphaFoldDB" id="A0A1F6LJP7"/>
<evidence type="ECO:0000313" key="1">
    <source>
        <dbReference type="EMBL" id="OGH59514.1"/>
    </source>
</evidence>
<protein>
    <recommendedName>
        <fullName evidence="3">Haloacid dehalogenase</fullName>
    </recommendedName>
</protein>
<dbReference type="Pfam" id="PF00702">
    <property type="entry name" value="Hydrolase"/>
    <property type="match status" value="1"/>
</dbReference>
<accession>A0A1F6LJP7</accession>
<reference evidence="1 2" key="1">
    <citation type="journal article" date="2016" name="Nat. Commun.">
        <title>Thousands of microbial genomes shed light on interconnected biogeochemical processes in an aquifer system.</title>
        <authorList>
            <person name="Anantharaman K."/>
            <person name="Brown C.T."/>
            <person name="Hug L.A."/>
            <person name="Sharon I."/>
            <person name="Castelle C.J."/>
            <person name="Probst A.J."/>
            <person name="Thomas B.C."/>
            <person name="Singh A."/>
            <person name="Wilkins M.J."/>
            <person name="Karaoz U."/>
            <person name="Brodie E.L."/>
            <person name="Williams K.H."/>
            <person name="Hubbard S.S."/>
            <person name="Banfield J.F."/>
        </authorList>
    </citation>
    <scope>NUCLEOTIDE SEQUENCE [LARGE SCALE GENOMIC DNA]</scope>
</reference>
<dbReference type="Gene3D" id="3.40.50.1000">
    <property type="entry name" value="HAD superfamily/HAD-like"/>
    <property type="match status" value="1"/>
</dbReference>
<dbReference type="Proteomes" id="UP000177067">
    <property type="component" value="Unassembled WGS sequence"/>
</dbReference>
<proteinExistence type="predicted"/>
<name>A0A1F6LJP7_9BACT</name>
<gene>
    <name evidence="1" type="ORF">A2725_01690</name>
</gene>